<keyword evidence="2" id="KW-1185">Reference proteome</keyword>
<dbReference type="InterPro" id="IPR050905">
    <property type="entry name" value="Plant_NBS-LRR"/>
</dbReference>
<dbReference type="AlphaFoldDB" id="A0AB40ANZ5"/>
<dbReference type="RefSeq" id="XP_039116711.1">
    <property type="nucleotide sequence ID" value="XM_039260777.1"/>
</dbReference>
<dbReference type="PANTHER" id="PTHR33463:SF209">
    <property type="entry name" value="DISEASE RESISTANCE PROTEIN RPS2-LIKE"/>
    <property type="match status" value="1"/>
</dbReference>
<sequence>MAMEIAAINSACACMRSLVVRDDICYVCLTEEKLMDLAREKKVVFALSEDVKVKLKEEGEKLGKIPTQQVKEWLEQGECTCNEAKDLENEYRGKWLVSGYCSINCCSRYNISRRADQISKRFKELKEERKKFEVLTMIPENIAMKIPVRPDLVEAITSPYVNQISNYLKDVAVNVIGICGMIGIGKTTLLRVIHNSLLDDGNHVIMIEDSHNLDLEKFRRRLLKEFEICEIILKETFAVICKDSAGIKDVANLRYLNISGLKGGEHYHMSWHNSRN</sequence>
<gene>
    <name evidence="3" type="primary">LOC120252593</name>
</gene>
<dbReference type="Gene3D" id="3.40.50.300">
    <property type="entry name" value="P-loop containing nucleotide triphosphate hydrolases"/>
    <property type="match status" value="1"/>
</dbReference>
<feature type="domain" description="NB-ARC" evidence="1">
    <location>
        <begin position="161"/>
        <end position="227"/>
    </location>
</feature>
<protein>
    <submittedName>
        <fullName evidence="3">Disease resistance protein At4g10780</fullName>
    </submittedName>
</protein>
<organism evidence="2 3">
    <name type="scientific">Dioscorea cayennensis subsp. rotundata</name>
    <name type="common">White Guinea yam</name>
    <name type="synonym">Dioscorea rotundata</name>
    <dbReference type="NCBI Taxonomy" id="55577"/>
    <lineage>
        <taxon>Eukaryota</taxon>
        <taxon>Viridiplantae</taxon>
        <taxon>Streptophyta</taxon>
        <taxon>Embryophyta</taxon>
        <taxon>Tracheophyta</taxon>
        <taxon>Spermatophyta</taxon>
        <taxon>Magnoliopsida</taxon>
        <taxon>Liliopsida</taxon>
        <taxon>Dioscoreales</taxon>
        <taxon>Dioscoreaceae</taxon>
        <taxon>Dioscorea</taxon>
    </lineage>
</organism>
<evidence type="ECO:0000313" key="2">
    <source>
        <dbReference type="Proteomes" id="UP001515500"/>
    </source>
</evidence>
<dbReference type="Proteomes" id="UP001515500">
    <property type="component" value="Chromosome 21"/>
</dbReference>
<name>A0AB40ANZ5_DIOCR</name>
<accession>A0AB40ANZ5</accession>
<evidence type="ECO:0000259" key="1">
    <source>
        <dbReference type="Pfam" id="PF00931"/>
    </source>
</evidence>
<dbReference type="PANTHER" id="PTHR33463">
    <property type="entry name" value="NB-ARC DOMAIN-CONTAINING PROTEIN-RELATED"/>
    <property type="match status" value="1"/>
</dbReference>
<dbReference type="SUPFAM" id="SSF52540">
    <property type="entry name" value="P-loop containing nucleoside triphosphate hydrolases"/>
    <property type="match status" value="1"/>
</dbReference>
<dbReference type="GeneID" id="120252593"/>
<dbReference type="InterPro" id="IPR027417">
    <property type="entry name" value="P-loop_NTPase"/>
</dbReference>
<evidence type="ECO:0000313" key="3">
    <source>
        <dbReference type="RefSeq" id="XP_039116711.1"/>
    </source>
</evidence>
<reference evidence="3" key="1">
    <citation type="submission" date="2025-08" db="UniProtKB">
        <authorList>
            <consortium name="RefSeq"/>
        </authorList>
    </citation>
    <scope>IDENTIFICATION</scope>
</reference>
<dbReference type="Pfam" id="PF00931">
    <property type="entry name" value="NB-ARC"/>
    <property type="match status" value="1"/>
</dbReference>
<proteinExistence type="predicted"/>
<dbReference type="InterPro" id="IPR002182">
    <property type="entry name" value="NB-ARC"/>
</dbReference>